<evidence type="ECO:0000313" key="2">
    <source>
        <dbReference type="Proteomes" id="UP001160148"/>
    </source>
</evidence>
<proteinExistence type="predicted"/>
<reference evidence="1 2" key="1">
    <citation type="submission" date="2023-01" db="EMBL/GenBank/DDBJ databases">
        <authorList>
            <person name="Whitehead M."/>
        </authorList>
    </citation>
    <scope>NUCLEOTIDE SEQUENCE [LARGE SCALE GENOMIC DNA]</scope>
</reference>
<dbReference type="AlphaFoldDB" id="A0AAV0X765"/>
<name>A0AAV0X765_9HEMI</name>
<accession>A0AAV0X765</accession>
<protein>
    <submittedName>
        <fullName evidence="1">Uncharacterized protein</fullName>
    </submittedName>
</protein>
<evidence type="ECO:0000313" key="1">
    <source>
        <dbReference type="EMBL" id="CAI6363546.1"/>
    </source>
</evidence>
<keyword evidence="2" id="KW-1185">Reference proteome</keyword>
<comment type="caution">
    <text evidence="1">The sequence shown here is derived from an EMBL/GenBank/DDBJ whole genome shotgun (WGS) entry which is preliminary data.</text>
</comment>
<dbReference type="EMBL" id="CARXXK010000003">
    <property type="protein sequence ID" value="CAI6363546.1"/>
    <property type="molecule type" value="Genomic_DNA"/>
</dbReference>
<organism evidence="1 2">
    <name type="scientific">Macrosiphum euphorbiae</name>
    <name type="common">potato aphid</name>
    <dbReference type="NCBI Taxonomy" id="13131"/>
    <lineage>
        <taxon>Eukaryota</taxon>
        <taxon>Metazoa</taxon>
        <taxon>Ecdysozoa</taxon>
        <taxon>Arthropoda</taxon>
        <taxon>Hexapoda</taxon>
        <taxon>Insecta</taxon>
        <taxon>Pterygota</taxon>
        <taxon>Neoptera</taxon>
        <taxon>Paraneoptera</taxon>
        <taxon>Hemiptera</taxon>
        <taxon>Sternorrhyncha</taxon>
        <taxon>Aphidomorpha</taxon>
        <taxon>Aphidoidea</taxon>
        <taxon>Aphididae</taxon>
        <taxon>Macrosiphini</taxon>
        <taxon>Macrosiphum</taxon>
    </lineage>
</organism>
<dbReference type="Proteomes" id="UP001160148">
    <property type="component" value="Unassembled WGS sequence"/>
</dbReference>
<sequence length="145" mass="17008">MALLQCPIVGDPFGVQYHSKYCVPIVYAFYIIWRLPRHVHHMKNVTCPAHYPWTLGHRTQLETRSTNDEPACTLALPFRWTVMKWTYRDADIYDDGIDVTTIIICLPQSHYHRRHSNPFEDSVKSRLMAENKENEEKGKTTFNVS</sequence>
<gene>
    <name evidence="1" type="ORF">MEUPH1_LOCUS18476</name>
</gene>